<accession>A0AAE6QNV3</accession>
<organism evidence="1 2">
    <name type="scientific">Pseudomonas coronafaciens pv. coronafaciens</name>
    <dbReference type="NCBI Taxonomy" id="235275"/>
    <lineage>
        <taxon>Bacteria</taxon>
        <taxon>Pseudomonadati</taxon>
        <taxon>Pseudomonadota</taxon>
        <taxon>Gammaproteobacteria</taxon>
        <taxon>Pseudomonadales</taxon>
        <taxon>Pseudomonadaceae</taxon>
        <taxon>Pseudomonas</taxon>
        <taxon>Pseudomonas coronafaciens</taxon>
    </lineage>
</organism>
<dbReference type="Proteomes" id="UP000423413">
    <property type="component" value="Chromosome"/>
</dbReference>
<reference evidence="1 2" key="1">
    <citation type="submission" date="2019-11" db="EMBL/GenBank/DDBJ databases">
        <title>Complete genome sequence of Pseudomonas syringae pv. coronafaciens isolate B19001 originated in imported oat cereal.</title>
        <authorList>
            <person name="Kim S.M."/>
            <person name="Lee B.C."/>
            <person name="Seo S.J."/>
            <person name="Lee J.E."/>
            <person name="Choi N.J."/>
            <person name="Park J.H."/>
        </authorList>
    </citation>
    <scope>NUCLEOTIDE SEQUENCE [LARGE SCALE GENOMIC DNA]</scope>
    <source>
        <strain evidence="1 2">B19001</strain>
    </source>
</reference>
<evidence type="ECO:0000313" key="2">
    <source>
        <dbReference type="Proteomes" id="UP000423413"/>
    </source>
</evidence>
<dbReference type="EMBL" id="CP046441">
    <property type="protein sequence ID" value="QGT84637.1"/>
    <property type="molecule type" value="Genomic_DNA"/>
</dbReference>
<gene>
    <name evidence="1" type="ORF">GMO17_12335</name>
</gene>
<name>A0AAE6QNV3_9PSED</name>
<protein>
    <submittedName>
        <fullName evidence="1">Uncharacterized protein</fullName>
    </submittedName>
</protein>
<sequence length="31" mass="3559">MQHTDALFDAPAAQPLQTIKTVISNERMFFH</sequence>
<proteinExistence type="predicted"/>
<dbReference type="AlphaFoldDB" id="A0AAE6QNV3"/>
<evidence type="ECO:0000313" key="1">
    <source>
        <dbReference type="EMBL" id="QGT84637.1"/>
    </source>
</evidence>